<feature type="domain" description="Bacteriophage T5 Orf172 DNA-binding" evidence="1">
    <location>
        <begin position="33"/>
        <end position="133"/>
    </location>
</feature>
<comment type="caution">
    <text evidence="2">The sequence shown here is derived from an EMBL/GenBank/DDBJ whole genome shotgun (WGS) entry which is preliminary data.</text>
</comment>
<accession>A0A7D9EYL5</accession>
<organism evidence="2 3">
    <name type="scientific">Paramuricea clavata</name>
    <name type="common">Red gorgonian</name>
    <name type="synonym">Violescent sea-whip</name>
    <dbReference type="NCBI Taxonomy" id="317549"/>
    <lineage>
        <taxon>Eukaryota</taxon>
        <taxon>Metazoa</taxon>
        <taxon>Cnidaria</taxon>
        <taxon>Anthozoa</taxon>
        <taxon>Octocorallia</taxon>
        <taxon>Malacalcyonacea</taxon>
        <taxon>Plexauridae</taxon>
        <taxon>Paramuricea</taxon>
    </lineage>
</organism>
<dbReference type="AlphaFoldDB" id="A0A7D9EYL5"/>
<sequence>MTSQYPLYRLVQVEQEGGGSGRWEGPGVVYVMTYICQTTKTKYYKIGCTSRDPEIRLKEVEMKERKHRGNSSVRIQLLGFVHVDKMREAETEAQKHAAEKLGLQKHVGSRGNATDWFTNTRNATTEQQVLDAVGEACGGSVYQQYDLDTDINCYTKKGTEFTEEPLDFMSITAKAVKEANKRYKSGYVFVTKVKVDGSSNRYSYYIDCTEGDPVKRVQEMQNHELTGFVYAKQMERAKKKVEDAVIASGYKRV</sequence>
<protein>
    <recommendedName>
        <fullName evidence="1">Bacteriophage T5 Orf172 DNA-binding domain-containing protein</fullName>
    </recommendedName>
</protein>
<keyword evidence="3" id="KW-1185">Reference proteome</keyword>
<dbReference type="InterPro" id="IPR018306">
    <property type="entry name" value="Phage_T5_Orf172_DNA-bd"/>
</dbReference>
<name>A0A7D9EYL5_PARCT</name>
<evidence type="ECO:0000313" key="3">
    <source>
        <dbReference type="Proteomes" id="UP001152795"/>
    </source>
</evidence>
<evidence type="ECO:0000313" key="2">
    <source>
        <dbReference type="EMBL" id="CAB4019838.1"/>
    </source>
</evidence>
<reference evidence="2" key="1">
    <citation type="submission" date="2020-04" db="EMBL/GenBank/DDBJ databases">
        <authorList>
            <person name="Alioto T."/>
            <person name="Alioto T."/>
            <person name="Gomez Garrido J."/>
        </authorList>
    </citation>
    <scope>NUCLEOTIDE SEQUENCE</scope>
    <source>
        <strain evidence="2">A484AB</strain>
    </source>
</reference>
<dbReference type="Proteomes" id="UP001152795">
    <property type="component" value="Unassembled WGS sequence"/>
</dbReference>
<gene>
    <name evidence="2" type="ORF">PACLA_8A023915</name>
</gene>
<dbReference type="EMBL" id="CACRXK020010646">
    <property type="protein sequence ID" value="CAB4019838.1"/>
    <property type="molecule type" value="Genomic_DNA"/>
</dbReference>
<evidence type="ECO:0000259" key="1">
    <source>
        <dbReference type="Pfam" id="PF10544"/>
    </source>
</evidence>
<dbReference type="Pfam" id="PF10544">
    <property type="entry name" value="T5orf172"/>
    <property type="match status" value="1"/>
</dbReference>
<proteinExistence type="predicted"/>